<feature type="region of interest" description="Disordered" evidence="1">
    <location>
        <begin position="462"/>
        <end position="557"/>
    </location>
</feature>
<feature type="region of interest" description="Disordered" evidence="1">
    <location>
        <begin position="647"/>
        <end position="676"/>
    </location>
</feature>
<proteinExistence type="predicted"/>
<dbReference type="Pfam" id="PF16589">
    <property type="entry name" value="BRCT_2"/>
    <property type="match status" value="1"/>
</dbReference>
<feature type="region of interest" description="Disordered" evidence="1">
    <location>
        <begin position="123"/>
        <end position="214"/>
    </location>
</feature>
<organism evidence="3 4">
    <name type="scientific">Somion occarium</name>
    <dbReference type="NCBI Taxonomy" id="3059160"/>
    <lineage>
        <taxon>Eukaryota</taxon>
        <taxon>Fungi</taxon>
        <taxon>Dikarya</taxon>
        <taxon>Basidiomycota</taxon>
        <taxon>Agaricomycotina</taxon>
        <taxon>Agaricomycetes</taxon>
        <taxon>Polyporales</taxon>
        <taxon>Cerrenaceae</taxon>
        <taxon>Somion</taxon>
    </lineage>
</organism>
<name>A0ABP1CIZ2_9APHY</name>
<keyword evidence="4" id="KW-1185">Reference proteome</keyword>
<feature type="region of interest" description="Disordered" evidence="1">
    <location>
        <begin position="278"/>
        <end position="377"/>
    </location>
</feature>
<feature type="compositionally biased region" description="Polar residues" evidence="1">
    <location>
        <begin position="528"/>
        <end position="538"/>
    </location>
</feature>
<evidence type="ECO:0000313" key="4">
    <source>
        <dbReference type="Proteomes" id="UP001497453"/>
    </source>
</evidence>
<protein>
    <recommendedName>
        <fullName evidence="2">BRCT domain-containing protein</fullName>
    </recommendedName>
</protein>
<evidence type="ECO:0000256" key="1">
    <source>
        <dbReference type="SAM" id="MobiDB-lite"/>
    </source>
</evidence>
<feature type="compositionally biased region" description="Basic and acidic residues" evidence="1">
    <location>
        <begin position="328"/>
        <end position="337"/>
    </location>
</feature>
<feature type="compositionally biased region" description="Low complexity" evidence="1">
    <location>
        <begin position="191"/>
        <end position="214"/>
    </location>
</feature>
<feature type="compositionally biased region" description="Polar residues" evidence="1">
    <location>
        <begin position="348"/>
        <end position="358"/>
    </location>
</feature>
<dbReference type="EMBL" id="OZ037944">
    <property type="protein sequence ID" value="CAL1695640.1"/>
    <property type="molecule type" value="Genomic_DNA"/>
</dbReference>
<evidence type="ECO:0000313" key="3">
    <source>
        <dbReference type="EMBL" id="CAL1695640.1"/>
    </source>
</evidence>
<feature type="compositionally biased region" description="Low complexity" evidence="1">
    <location>
        <begin position="649"/>
        <end position="662"/>
    </location>
</feature>
<accession>A0ABP1CIZ2</accession>
<dbReference type="InterPro" id="IPR001357">
    <property type="entry name" value="BRCT_dom"/>
</dbReference>
<dbReference type="Gene3D" id="3.40.50.10190">
    <property type="entry name" value="BRCT domain"/>
    <property type="match status" value="1"/>
</dbReference>
<feature type="compositionally biased region" description="Basic and acidic residues" evidence="1">
    <location>
        <begin position="123"/>
        <end position="136"/>
    </location>
</feature>
<evidence type="ECO:0000259" key="2">
    <source>
        <dbReference type="PROSITE" id="PS50172"/>
    </source>
</evidence>
<sequence length="754" mass="82829">MNPPWSAGPSTSQLSQDTPQRIFVDEVGNALSIFVQASIEGRPKLIRNIRNAGAVISHNPNEAHVILVDLEDEDGRAMANDWSSSGGHVVLDLPWVKKSLEKGFALLSRDDWGGYRVLVDGGHEGDEHMNDGDGTQHESPLPTPRRTPVETCDALPNNQAQSQPIQGVPIPQPTSFQIPNSFSNNGLFPFPLSQPTTPSSSQQPPPYSSQALPSGTVIQPHNIMVQPQTPQVNVNVPVNLLATVLDILQHTNTQMQPGQNQIPMGVFPNQFIPNQLSQQSPELMHSQSGSSADPRSSTTPDSHVPSPSLRRGSPILMNSSQRRVSYVHIDHSQGSERARKRPRYSDPSEVSRSPSVFSNAAEGPTKSKKSKRSRLFTTDDGQPLNFVVQVDLRNRKDVVQCIKSHGGVIKADIVDADYVILSSQSTSFADMLLNTEAHQKPAVQASFVHDCVDEGRILDPTNYSFEGLRGKTKRGRPAGSSSQKSPSKDTKGTTSPSKSAGSSSKPKKPVSEVASPKAKKEKTIVEKPSSTVQKTNGNSRRTPSPPPPTTTVHWTEGKHRYTEEELNYALTYAGILYSRDPDISMTSLVSCIHSKMPHHPKTSWQNTIYKNRAPYNELQKRAAIARRKLEAQAQAAVSNLYHERDPHLAPMEPAEPAPATHQPSPPPPAQSTVPPDFSSREFQIITQALATGVAEGRTDEQVWIVLAEQHPYMSARGWRDYWDQYAEWIQVEVRRLMDLQVDSEAPPNTVTGMG</sequence>
<feature type="compositionally biased region" description="Polar residues" evidence="1">
    <location>
        <begin position="173"/>
        <end position="186"/>
    </location>
</feature>
<feature type="compositionally biased region" description="Polar residues" evidence="1">
    <location>
        <begin position="278"/>
        <end position="301"/>
    </location>
</feature>
<reference evidence="4" key="1">
    <citation type="submission" date="2024-04" db="EMBL/GenBank/DDBJ databases">
        <authorList>
            <person name="Shaw F."/>
            <person name="Minotto A."/>
        </authorList>
    </citation>
    <scope>NUCLEOTIDE SEQUENCE [LARGE SCALE GENOMIC DNA]</scope>
</reference>
<dbReference type="InterPro" id="IPR036420">
    <property type="entry name" value="BRCT_dom_sf"/>
</dbReference>
<gene>
    <name evidence="3" type="ORF">GFSPODELE1_LOCUS835</name>
</gene>
<feature type="compositionally biased region" description="Low complexity" evidence="1">
    <location>
        <begin position="492"/>
        <end position="504"/>
    </location>
</feature>
<dbReference type="Proteomes" id="UP001497453">
    <property type="component" value="Chromosome 1"/>
</dbReference>
<dbReference type="PROSITE" id="PS50172">
    <property type="entry name" value="BRCT"/>
    <property type="match status" value="1"/>
</dbReference>
<feature type="domain" description="BRCT" evidence="2">
    <location>
        <begin position="394"/>
        <end position="465"/>
    </location>
</feature>
<feature type="compositionally biased region" description="Polar residues" evidence="1">
    <location>
        <begin position="156"/>
        <end position="165"/>
    </location>
</feature>
<dbReference type="SUPFAM" id="SSF52113">
    <property type="entry name" value="BRCT domain"/>
    <property type="match status" value="1"/>
</dbReference>